<evidence type="ECO:0000256" key="1">
    <source>
        <dbReference type="ARBA" id="ARBA00022574"/>
    </source>
</evidence>
<reference evidence="4" key="2">
    <citation type="submission" date="2019-07" db="EMBL/GenBank/DDBJ databases">
        <authorList>
            <person name="Seetharam A."/>
            <person name="Woodhouse M."/>
            <person name="Cannon E."/>
        </authorList>
    </citation>
    <scope>NUCLEOTIDE SEQUENCE [LARGE SCALE GENOMIC DNA]</scope>
    <source>
        <strain evidence="4">cv. B73</strain>
    </source>
</reference>
<dbReference type="PANTHER" id="PTHR19856">
    <property type="entry name" value="WD-REPEATCONTAINING PROTEIN WDR1"/>
    <property type="match status" value="1"/>
</dbReference>
<accession>A0A804PTJ7</accession>
<dbReference type="SUPFAM" id="SSF50978">
    <property type="entry name" value="WD40 repeat-like"/>
    <property type="match status" value="1"/>
</dbReference>
<dbReference type="InterPro" id="IPR036322">
    <property type="entry name" value="WD40_repeat_dom_sf"/>
</dbReference>
<organism evidence="4 5">
    <name type="scientific">Zea mays</name>
    <name type="common">Maize</name>
    <dbReference type="NCBI Taxonomy" id="4577"/>
    <lineage>
        <taxon>Eukaryota</taxon>
        <taxon>Viridiplantae</taxon>
        <taxon>Streptophyta</taxon>
        <taxon>Embryophyta</taxon>
        <taxon>Tracheophyta</taxon>
        <taxon>Spermatophyta</taxon>
        <taxon>Magnoliopsida</taxon>
        <taxon>Liliopsida</taxon>
        <taxon>Poales</taxon>
        <taxon>Poaceae</taxon>
        <taxon>PACMAD clade</taxon>
        <taxon>Panicoideae</taxon>
        <taxon>Andropogonodae</taxon>
        <taxon>Andropogoneae</taxon>
        <taxon>Tripsacinae</taxon>
        <taxon>Zea</taxon>
    </lineage>
</organism>
<evidence type="ECO:0000256" key="3">
    <source>
        <dbReference type="SAM" id="SignalP"/>
    </source>
</evidence>
<dbReference type="Proteomes" id="UP000007305">
    <property type="component" value="Chromosome 6"/>
</dbReference>
<keyword evidence="1" id="KW-0853">WD repeat</keyword>
<dbReference type="Gene3D" id="2.130.10.10">
    <property type="entry name" value="YVTN repeat-like/Quinoprotein amine dehydrogenase"/>
    <property type="match status" value="1"/>
</dbReference>
<evidence type="ECO:0000313" key="5">
    <source>
        <dbReference type="Proteomes" id="UP000007305"/>
    </source>
</evidence>
<protein>
    <recommendedName>
        <fullName evidence="6">Transducin family protein / WD-40 repeat family protein</fullName>
    </recommendedName>
</protein>
<dbReference type="InterPro" id="IPR015943">
    <property type="entry name" value="WD40/YVTN_repeat-like_dom_sf"/>
</dbReference>
<keyword evidence="3" id="KW-0732">Signal</keyword>
<feature type="chain" id="PRO_5032530611" description="Transducin family protein / WD-40 repeat family protein" evidence="3">
    <location>
        <begin position="25"/>
        <end position="114"/>
    </location>
</feature>
<evidence type="ECO:0008006" key="6">
    <source>
        <dbReference type="Google" id="ProtNLM"/>
    </source>
</evidence>
<reference evidence="4" key="3">
    <citation type="submission" date="2021-05" db="UniProtKB">
        <authorList>
            <consortium name="EnsemblPlants"/>
        </authorList>
    </citation>
    <scope>IDENTIFICATION</scope>
    <source>
        <strain evidence="4">cv. B73</strain>
    </source>
</reference>
<dbReference type="Gramene" id="Zm00001eb265330_T001">
    <property type="protein sequence ID" value="Zm00001eb265330_P001"/>
    <property type="gene ID" value="Zm00001eb265330"/>
</dbReference>
<dbReference type="InParanoid" id="A0A804PTJ7"/>
<evidence type="ECO:0000313" key="4">
    <source>
        <dbReference type="EnsemblPlants" id="Zm00001eb265330_P001"/>
    </source>
</evidence>
<dbReference type="AlphaFoldDB" id="A0A804PTJ7"/>
<proteinExistence type="predicted"/>
<feature type="signal peptide" evidence="3">
    <location>
        <begin position="1"/>
        <end position="24"/>
    </location>
</feature>
<reference evidence="5" key="1">
    <citation type="journal article" date="2009" name="Science">
        <title>The B73 maize genome: complexity, diversity, and dynamics.</title>
        <authorList>
            <person name="Schnable P.S."/>
            <person name="Ware D."/>
            <person name="Fulton R.S."/>
            <person name="Stein J.C."/>
            <person name="Wei F."/>
            <person name="Pasternak S."/>
            <person name="Liang C."/>
            <person name="Zhang J."/>
            <person name="Fulton L."/>
            <person name="Graves T.A."/>
            <person name="Minx P."/>
            <person name="Reily A.D."/>
            <person name="Courtney L."/>
            <person name="Kruchowski S.S."/>
            <person name="Tomlinson C."/>
            <person name="Strong C."/>
            <person name="Delehaunty K."/>
            <person name="Fronick C."/>
            <person name="Courtney B."/>
            <person name="Rock S.M."/>
            <person name="Belter E."/>
            <person name="Du F."/>
            <person name="Kim K."/>
            <person name="Abbott R.M."/>
            <person name="Cotton M."/>
            <person name="Levy A."/>
            <person name="Marchetto P."/>
            <person name="Ochoa K."/>
            <person name="Jackson S.M."/>
            <person name="Gillam B."/>
            <person name="Chen W."/>
            <person name="Yan L."/>
            <person name="Higginbotham J."/>
            <person name="Cardenas M."/>
            <person name="Waligorski J."/>
            <person name="Applebaum E."/>
            <person name="Phelps L."/>
            <person name="Falcone J."/>
            <person name="Kanchi K."/>
            <person name="Thane T."/>
            <person name="Scimone A."/>
            <person name="Thane N."/>
            <person name="Henke J."/>
            <person name="Wang T."/>
            <person name="Ruppert J."/>
            <person name="Shah N."/>
            <person name="Rotter K."/>
            <person name="Hodges J."/>
            <person name="Ingenthron E."/>
            <person name="Cordes M."/>
            <person name="Kohlberg S."/>
            <person name="Sgro J."/>
            <person name="Delgado B."/>
            <person name="Mead K."/>
            <person name="Chinwalla A."/>
            <person name="Leonard S."/>
            <person name="Crouse K."/>
            <person name="Collura K."/>
            <person name="Kudrna D."/>
            <person name="Currie J."/>
            <person name="He R."/>
            <person name="Angelova A."/>
            <person name="Rajasekar S."/>
            <person name="Mueller T."/>
            <person name="Lomeli R."/>
            <person name="Scara G."/>
            <person name="Ko A."/>
            <person name="Delaney K."/>
            <person name="Wissotski M."/>
            <person name="Lopez G."/>
            <person name="Campos D."/>
            <person name="Braidotti M."/>
            <person name="Ashley E."/>
            <person name="Golser W."/>
            <person name="Kim H."/>
            <person name="Lee S."/>
            <person name="Lin J."/>
            <person name="Dujmic Z."/>
            <person name="Kim W."/>
            <person name="Talag J."/>
            <person name="Zuccolo A."/>
            <person name="Fan C."/>
            <person name="Sebastian A."/>
            <person name="Kramer M."/>
            <person name="Spiegel L."/>
            <person name="Nascimento L."/>
            <person name="Zutavern T."/>
            <person name="Miller B."/>
            <person name="Ambroise C."/>
            <person name="Muller S."/>
            <person name="Spooner W."/>
            <person name="Narechania A."/>
            <person name="Ren L."/>
            <person name="Wei S."/>
            <person name="Kumari S."/>
            <person name="Faga B."/>
            <person name="Levy M.J."/>
            <person name="McMahan L."/>
            <person name="Van Buren P."/>
            <person name="Vaughn M.W."/>
            <person name="Ying K."/>
            <person name="Yeh C.-T."/>
            <person name="Emrich S.J."/>
            <person name="Jia Y."/>
            <person name="Kalyanaraman A."/>
            <person name="Hsia A.-P."/>
            <person name="Barbazuk W.B."/>
            <person name="Baucom R.S."/>
            <person name="Brutnell T.P."/>
            <person name="Carpita N.C."/>
            <person name="Chaparro C."/>
            <person name="Chia J.-M."/>
            <person name="Deragon J.-M."/>
            <person name="Estill J.C."/>
            <person name="Fu Y."/>
            <person name="Jeddeloh J.A."/>
            <person name="Han Y."/>
            <person name="Lee H."/>
            <person name="Li P."/>
            <person name="Lisch D.R."/>
            <person name="Liu S."/>
            <person name="Liu Z."/>
            <person name="Nagel D.H."/>
            <person name="McCann M.C."/>
            <person name="SanMiguel P."/>
            <person name="Myers A.M."/>
            <person name="Nettleton D."/>
            <person name="Nguyen J."/>
            <person name="Penning B.W."/>
            <person name="Ponnala L."/>
            <person name="Schneider K.L."/>
            <person name="Schwartz D.C."/>
            <person name="Sharma A."/>
            <person name="Soderlund C."/>
            <person name="Springer N.M."/>
            <person name="Sun Q."/>
            <person name="Wang H."/>
            <person name="Waterman M."/>
            <person name="Westerman R."/>
            <person name="Wolfgruber T.K."/>
            <person name="Yang L."/>
            <person name="Yu Y."/>
            <person name="Zhang L."/>
            <person name="Zhou S."/>
            <person name="Zhu Q."/>
            <person name="Bennetzen J.L."/>
            <person name="Dawe R.K."/>
            <person name="Jiang J."/>
            <person name="Jiang N."/>
            <person name="Presting G.G."/>
            <person name="Wessler S.R."/>
            <person name="Aluru S."/>
            <person name="Martienssen R.A."/>
            <person name="Clifton S.W."/>
            <person name="McCombie W.R."/>
            <person name="Wing R.A."/>
            <person name="Wilson R.K."/>
        </authorList>
    </citation>
    <scope>NUCLEOTIDE SEQUENCE [LARGE SCALE GENOMIC DNA]</scope>
    <source>
        <strain evidence="5">cv. B73</strain>
    </source>
</reference>
<name>A0A804PTJ7_MAIZE</name>
<evidence type="ECO:0000256" key="2">
    <source>
        <dbReference type="ARBA" id="ARBA00022737"/>
    </source>
</evidence>
<dbReference type="EnsemblPlants" id="Zm00001eb265330_T001">
    <property type="protein sequence ID" value="Zm00001eb265330_P001"/>
    <property type="gene ID" value="Zm00001eb265330"/>
</dbReference>
<dbReference type="PANTHER" id="PTHR19856:SF0">
    <property type="entry name" value="WD REPEAT-CONTAINING PROTEIN 1"/>
    <property type="match status" value="1"/>
</dbReference>
<sequence length="114" mass="12919">GILHISQALLLIVTHYVFVHHNVAVFTYGTWETRIHISYFFQFILHFRDHSNFVTCICCASDGSKFIIVSSDKKGLTYDGKIGDKIGSISTEGGQIRSIYAVSWSLDSKHVIFY</sequence>
<keyword evidence="5" id="KW-1185">Reference proteome</keyword>
<keyword evidence="2" id="KW-0677">Repeat</keyword>